<dbReference type="EMBL" id="HACG01001621">
    <property type="protein sequence ID" value="CEK48486.1"/>
    <property type="molecule type" value="Transcribed_RNA"/>
</dbReference>
<sequence>MSHLYMRDDFSHHAEIISPVLNPSFLLSFSFKPECHLYYWSYPTIPVSFYISTIQGVQDK</sequence>
<reference evidence="1" key="1">
    <citation type="submission" date="2014-12" db="EMBL/GenBank/DDBJ databases">
        <title>Insight into the proteome of Arion vulgaris.</title>
        <authorList>
            <person name="Aradska J."/>
            <person name="Bulat T."/>
            <person name="Smidak R."/>
            <person name="Sarate P."/>
            <person name="Gangsoo J."/>
            <person name="Sialana F."/>
            <person name="Bilban M."/>
            <person name="Lubec G."/>
        </authorList>
    </citation>
    <scope>NUCLEOTIDE SEQUENCE</scope>
    <source>
        <tissue evidence="1">Skin</tissue>
    </source>
</reference>
<dbReference type="AlphaFoldDB" id="A0A0B6XYB2"/>
<organism evidence="1">
    <name type="scientific">Arion vulgaris</name>
    <dbReference type="NCBI Taxonomy" id="1028688"/>
    <lineage>
        <taxon>Eukaryota</taxon>
        <taxon>Metazoa</taxon>
        <taxon>Spiralia</taxon>
        <taxon>Lophotrochozoa</taxon>
        <taxon>Mollusca</taxon>
        <taxon>Gastropoda</taxon>
        <taxon>Heterobranchia</taxon>
        <taxon>Euthyneura</taxon>
        <taxon>Panpulmonata</taxon>
        <taxon>Eupulmonata</taxon>
        <taxon>Stylommatophora</taxon>
        <taxon>Helicina</taxon>
        <taxon>Arionoidea</taxon>
        <taxon>Arionidae</taxon>
        <taxon>Arion</taxon>
    </lineage>
</organism>
<protein>
    <submittedName>
        <fullName evidence="1">Uncharacterized protein</fullName>
    </submittedName>
</protein>
<evidence type="ECO:0000313" key="1">
    <source>
        <dbReference type="EMBL" id="CEK48486.1"/>
    </source>
</evidence>
<accession>A0A0B6XYB2</accession>
<proteinExistence type="predicted"/>
<name>A0A0B6XYB2_9EUPU</name>
<gene>
    <name evidence="1" type="primary">ORF4161</name>
</gene>
<feature type="non-terminal residue" evidence="1">
    <location>
        <position position="60"/>
    </location>
</feature>